<keyword evidence="1" id="KW-0479">Metal-binding</keyword>
<sequence>MPPFSSPVVPVVRDLRTLPAGHPQSAAELGVLPTSPDPSPVTSDDEDDGGISSAYLRSPSAGNPIEIDTFSNVERNSNSFSHGSHRPGDSIDDPIVLDATTTTPSHTTNVIDAGSNSHQQKGCDTGGRSLEEHYECKICFCKVVDLVLGCGHVYCYDCFNRFFHDSVLSKALGNPKLAFEYLKKRQCKPCCPVCKKTLPGCFARPDTRDHLVGFYFPMRCPDSESSYCFVDDYFVQGIKLRML</sequence>
<dbReference type="PROSITE" id="PS50089">
    <property type="entry name" value="ZF_RING_2"/>
    <property type="match status" value="1"/>
</dbReference>
<proteinExistence type="predicted"/>
<evidence type="ECO:0000313" key="4">
    <source>
        <dbReference type="EMBL" id="OJZ80413.1"/>
    </source>
</evidence>
<evidence type="ECO:0000313" key="5">
    <source>
        <dbReference type="Proteomes" id="UP000184063"/>
    </source>
</evidence>
<dbReference type="Proteomes" id="UP000184063">
    <property type="component" value="Unassembled WGS sequence"/>
</dbReference>
<dbReference type="InterPro" id="IPR013083">
    <property type="entry name" value="Znf_RING/FYVE/PHD"/>
</dbReference>
<organism evidence="4 5">
    <name type="scientific">Aspergillus luchuensis (strain CBS 106.47)</name>
    <dbReference type="NCBI Taxonomy" id="1137211"/>
    <lineage>
        <taxon>Eukaryota</taxon>
        <taxon>Fungi</taxon>
        <taxon>Dikarya</taxon>
        <taxon>Ascomycota</taxon>
        <taxon>Pezizomycotina</taxon>
        <taxon>Eurotiomycetes</taxon>
        <taxon>Eurotiomycetidae</taxon>
        <taxon>Eurotiales</taxon>
        <taxon>Aspergillaceae</taxon>
        <taxon>Aspergillus</taxon>
        <taxon>Aspergillus subgen. Circumdati</taxon>
    </lineage>
</organism>
<name>A0A1M3T0Z3_ASPLC</name>
<dbReference type="EMBL" id="KV878255">
    <property type="protein sequence ID" value="OJZ80413.1"/>
    <property type="molecule type" value="Genomic_DNA"/>
</dbReference>
<gene>
    <name evidence="4" type="ORF">ASPFODRAFT_53193</name>
</gene>
<dbReference type="Gene3D" id="3.30.40.10">
    <property type="entry name" value="Zinc/RING finger domain, C3HC4 (zinc finger)"/>
    <property type="match status" value="1"/>
</dbReference>
<evidence type="ECO:0000256" key="1">
    <source>
        <dbReference type="PROSITE-ProRule" id="PRU00175"/>
    </source>
</evidence>
<feature type="compositionally biased region" description="Polar residues" evidence="2">
    <location>
        <begin position="69"/>
        <end position="82"/>
    </location>
</feature>
<keyword evidence="1" id="KW-0862">Zinc</keyword>
<accession>A0A1M3T0Z3</accession>
<evidence type="ECO:0000256" key="2">
    <source>
        <dbReference type="SAM" id="MobiDB-lite"/>
    </source>
</evidence>
<dbReference type="SMART" id="SM00184">
    <property type="entry name" value="RING"/>
    <property type="match status" value="1"/>
</dbReference>
<dbReference type="VEuPathDB" id="FungiDB:ASPFODRAFT_53193"/>
<dbReference type="GO" id="GO:0008270">
    <property type="term" value="F:zinc ion binding"/>
    <property type="evidence" value="ECO:0007669"/>
    <property type="project" value="UniProtKB-KW"/>
</dbReference>
<reference evidence="5" key="1">
    <citation type="journal article" date="2017" name="Genome Biol.">
        <title>Comparative genomics reveals high biological diversity and specific adaptations in the industrially and medically important fungal genus Aspergillus.</title>
        <authorList>
            <person name="de Vries R.P."/>
            <person name="Riley R."/>
            <person name="Wiebenga A."/>
            <person name="Aguilar-Osorio G."/>
            <person name="Amillis S."/>
            <person name="Uchima C.A."/>
            <person name="Anderluh G."/>
            <person name="Asadollahi M."/>
            <person name="Askin M."/>
            <person name="Barry K."/>
            <person name="Battaglia E."/>
            <person name="Bayram O."/>
            <person name="Benocci T."/>
            <person name="Braus-Stromeyer S.A."/>
            <person name="Caldana C."/>
            <person name="Canovas D."/>
            <person name="Cerqueira G.C."/>
            <person name="Chen F."/>
            <person name="Chen W."/>
            <person name="Choi C."/>
            <person name="Clum A."/>
            <person name="Dos Santos R.A."/>
            <person name="Damasio A.R."/>
            <person name="Diallinas G."/>
            <person name="Emri T."/>
            <person name="Fekete E."/>
            <person name="Flipphi M."/>
            <person name="Freyberg S."/>
            <person name="Gallo A."/>
            <person name="Gournas C."/>
            <person name="Habgood R."/>
            <person name="Hainaut M."/>
            <person name="Harispe M.L."/>
            <person name="Henrissat B."/>
            <person name="Hilden K.S."/>
            <person name="Hope R."/>
            <person name="Hossain A."/>
            <person name="Karabika E."/>
            <person name="Karaffa L."/>
            <person name="Karanyi Z."/>
            <person name="Krasevec N."/>
            <person name="Kuo A."/>
            <person name="Kusch H."/>
            <person name="LaButti K."/>
            <person name="Lagendijk E.L."/>
            <person name="Lapidus A."/>
            <person name="Levasseur A."/>
            <person name="Lindquist E."/>
            <person name="Lipzen A."/>
            <person name="Logrieco A.F."/>
            <person name="MacCabe A."/>
            <person name="Maekelae M.R."/>
            <person name="Malavazi I."/>
            <person name="Melin P."/>
            <person name="Meyer V."/>
            <person name="Mielnichuk N."/>
            <person name="Miskei M."/>
            <person name="Molnar A.P."/>
            <person name="Mule G."/>
            <person name="Ngan C.Y."/>
            <person name="Orejas M."/>
            <person name="Orosz E."/>
            <person name="Ouedraogo J.P."/>
            <person name="Overkamp K.M."/>
            <person name="Park H.-S."/>
            <person name="Perrone G."/>
            <person name="Piumi F."/>
            <person name="Punt P.J."/>
            <person name="Ram A.F."/>
            <person name="Ramon A."/>
            <person name="Rauscher S."/>
            <person name="Record E."/>
            <person name="Riano-Pachon D.M."/>
            <person name="Robert V."/>
            <person name="Roehrig J."/>
            <person name="Ruller R."/>
            <person name="Salamov A."/>
            <person name="Salih N.S."/>
            <person name="Samson R.A."/>
            <person name="Sandor E."/>
            <person name="Sanguinetti M."/>
            <person name="Schuetze T."/>
            <person name="Sepcic K."/>
            <person name="Shelest E."/>
            <person name="Sherlock G."/>
            <person name="Sophianopoulou V."/>
            <person name="Squina F.M."/>
            <person name="Sun H."/>
            <person name="Susca A."/>
            <person name="Todd R.B."/>
            <person name="Tsang A."/>
            <person name="Unkles S.E."/>
            <person name="van de Wiele N."/>
            <person name="van Rossen-Uffink D."/>
            <person name="Oliveira J.V."/>
            <person name="Vesth T.C."/>
            <person name="Visser J."/>
            <person name="Yu J.-H."/>
            <person name="Zhou M."/>
            <person name="Andersen M.R."/>
            <person name="Archer D.B."/>
            <person name="Baker S.E."/>
            <person name="Benoit I."/>
            <person name="Brakhage A.A."/>
            <person name="Braus G.H."/>
            <person name="Fischer R."/>
            <person name="Frisvad J.C."/>
            <person name="Goldman G.H."/>
            <person name="Houbraken J."/>
            <person name="Oakley B."/>
            <person name="Pocsi I."/>
            <person name="Scazzocchio C."/>
            <person name="Seiboth B."/>
            <person name="vanKuyk P.A."/>
            <person name="Wortman J."/>
            <person name="Dyer P.S."/>
            <person name="Grigoriev I.V."/>
        </authorList>
    </citation>
    <scope>NUCLEOTIDE SEQUENCE [LARGE SCALE GENOMIC DNA]</scope>
    <source>
        <strain evidence="5">CBS 106.47</strain>
    </source>
</reference>
<protein>
    <recommendedName>
        <fullName evidence="3">RING-type domain-containing protein</fullName>
    </recommendedName>
</protein>
<keyword evidence="1" id="KW-0863">Zinc-finger</keyword>
<dbReference type="InterPro" id="IPR001841">
    <property type="entry name" value="Znf_RING"/>
</dbReference>
<dbReference type="AlphaFoldDB" id="A0A1M3T0Z3"/>
<feature type="domain" description="RING-type" evidence="3">
    <location>
        <begin position="136"/>
        <end position="195"/>
    </location>
</feature>
<evidence type="ECO:0000259" key="3">
    <source>
        <dbReference type="PROSITE" id="PS50089"/>
    </source>
</evidence>
<feature type="compositionally biased region" description="Polar residues" evidence="2">
    <location>
        <begin position="99"/>
        <end position="121"/>
    </location>
</feature>
<dbReference type="OrthoDB" id="4485554at2759"/>
<dbReference type="SUPFAM" id="SSF57850">
    <property type="entry name" value="RING/U-box"/>
    <property type="match status" value="1"/>
</dbReference>
<feature type="region of interest" description="Disordered" evidence="2">
    <location>
        <begin position="15"/>
        <end position="121"/>
    </location>
</feature>